<keyword evidence="3" id="KW-0732">Signal</keyword>
<comment type="similarity">
    <text evidence="1">Belongs to the virb1 family.</text>
</comment>
<dbReference type="SUPFAM" id="SSF53955">
    <property type="entry name" value="Lysozyme-like"/>
    <property type="match status" value="1"/>
</dbReference>
<evidence type="ECO:0000313" key="6">
    <source>
        <dbReference type="Proteomes" id="UP001060336"/>
    </source>
</evidence>
<dbReference type="InterPro" id="IPR023346">
    <property type="entry name" value="Lysozyme-like_dom_sf"/>
</dbReference>
<dbReference type="KEGG" id="naci:NUH88_05770"/>
<reference evidence="5" key="1">
    <citation type="submission" date="2022-08" db="EMBL/GenBank/DDBJ databases">
        <title>Nisaea acidiphila sp. nov., isolated from a marine algal debris and emended description of the genus Nisaea Urios et al. 2008.</title>
        <authorList>
            <person name="Kwon K."/>
        </authorList>
    </citation>
    <scope>NUCLEOTIDE SEQUENCE</scope>
    <source>
        <strain evidence="5">MEBiC11861</strain>
    </source>
</reference>
<dbReference type="Pfam" id="PF01464">
    <property type="entry name" value="SLT"/>
    <property type="match status" value="1"/>
</dbReference>
<name>A0A9J7AY52_9PROT</name>
<dbReference type="Proteomes" id="UP001060336">
    <property type="component" value="Chromosome"/>
</dbReference>
<dbReference type="Gene3D" id="1.10.530.10">
    <property type="match status" value="1"/>
</dbReference>
<evidence type="ECO:0000256" key="1">
    <source>
        <dbReference type="ARBA" id="ARBA00009387"/>
    </source>
</evidence>
<sequence length="278" mass="30952">MRLLLKLAFIAAPLALLAAPAVASETSDKMCANAARHAEGEHRMPRHLLFAISLKETGRWHDDRKESYTWPWTVTSGGEGKHFPHKIAAMAEVRRLLAEGTTNIDVGCMQINLHYHGKAFDSLEDAFDPEQNAAYAARFLSELKKRHGSWREAIEHYHSGNETRGRNYRQAVSRLQQQAYKGVAVTMADPSTDDIELAAGVAKRAQELDAAAEERKERLEREAAIREARAARQLKVAAATAQRLKNEFEDRKASKLAAWKKLKAERQAAAGFVASAVN</sequence>
<dbReference type="AlphaFoldDB" id="A0A9J7AY52"/>
<organism evidence="5 6">
    <name type="scientific">Nisaea acidiphila</name>
    <dbReference type="NCBI Taxonomy" id="1862145"/>
    <lineage>
        <taxon>Bacteria</taxon>
        <taxon>Pseudomonadati</taxon>
        <taxon>Pseudomonadota</taxon>
        <taxon>Alphaproteobacteria</taxon>
        <taxon>Rhodospirillales</taxon>
        <taxon>Thalassobaculaceae</taxon>
        <taxon>Nisaea</taxon>
    </lineage>
</organism>
<feature type="coiled-coil region" evidence="2">
    <location>
        <begin position="202"/>
        <end position="251"/>
    </location>
</feature>
<evidence type="ECO:0000256" key="2">
    <source>
        <dbReference type="SAM" id="Coils"/>
    </source>
</evidence>
<proteinExistence type="inferred from homology"/>
<feature type="domain" description="Transglycosylase SLT" evidence="4">
    <location>
        <begin position="105"/>
        <end position="174"/>
    </location>
</feature>
<evidence type="ECO:0000256" key="3">
    <source>
        <dbReference type="SAM" id="SignalP"/>
    </source>
</evidence>
<gene>
    <name evidence="5" type="ORF">NUH88_05770</name>
</gene>
<protein>
    <submittedName>
        <fullName evidence="5">Transglycosylase SLT domain-containing protein</fullName>
    </submittedName>
</protein>
<feature type="chain" id="PRO_5039887449" evidence="3">
    <location>
        <begin position="24"/>
        <end position="278"/>
    </location>
</feature>
<keyword evidence="6" id="KW-1185">Reference proteome</keyword>
<keyword evidence="2" id="KW-0175">Coiled coil</keyword>
<accession>A0A9J7AY52</accession>
<evidence type="ECO:0000313" key="5">
    <source>
        <dbReference type="EMBL" id="UUX51196.1"/>
    </source>
</evidence>
<dbReference type="RefSeq" id="WP_257770543.1">
    <property type="nucleotide sequence ID" value="NZ_CP102480.1"/>
</dbReference>
<dbReference type="EMBL" id="CP102480">
    <property type="protein sequence ID" value="UUX51196.1"/>
    <property type="molecule type" value="Genomic_DNA"/>
</dbReference>
<dbReference type="InterPro" id="IPR008258">
    <property type="entry name" value="Transglycosylase_SLT_dom_1"/>
</dbReference>
<feature type="signal peptide" evidence="3">
    <location>
        <begin position="1"/>
        <end position="23"/>
    </location>
</feature>
<evidence type="ECO:0000259" key="4">
    <source>
        <dbReference type="Pfam" id="PF01464"/>
    </source>
</evidence>